<evidence type="ECO:0008006" key="3">
    <source>
        <dbReference type="Google" id="ProtNLM"/>
    </source>
</evidence>
<dbReference type="AlphaFoldDB" id="A0A2M6P252"/>
<evidence type="ECO:0000313" key="2">
    <source>
        <dbReference type="Proteomes" id="UP000228528"/>
    </source>
</evidence>
<name>A0A2M6P252_9BACT</name>
<protein>
    <recommendedName>
        <fullName evidence="3">Transglutaminase-like domain-containing protein</fullName>
    </recommendedName>
</protein>
<reference evidence="2" key="1">
    <citation type="submission" date="2017-09" db="EMBL/GenBank/DDBJ databases">
        <title>Depth-based differentiation of microbial function through sediment-hosted aquifers and enrichment of novel symbionts in the deep terrestrial subsurface.</title>
        <authorList>
            <person name="Probst A.J."/>
            <person name="Ladd B."/>
            <person name="Jarett J.K."/>
            <person name="Geller-Mcgrath D.E."/>
            <person name="Sieber C.M.K."/>
            <person name="Emerson J.B."/>
            <person name="Anantharaman K."/>
            <person name="Thomas B.C."/>
            <person name="Malmstrom R."/>
            <person name="Stieglmeier M."/>
            <person name="Klingl A."/>
            <person name="Woyke T."/>
            <person name="Ryan C.M."/>
            <person name="Banfield J.F."/>
        </authorList>
    </citation>
    <scope>NUCLEOTIDE SEQUENCE [LARGE SCALE GENOMIC DNA]</scope>
</reference>
<dbReference type="EMBL" id="PFBW01000023">
    <property type="protein sequence ID" value="PIR77805.1"/>
    <property type="molecule type" value="Genomic_DNA"/>
</dbReference>
<gene>
    <name evidence="1" type="ORF">COU30_00450</name>
</gene>
<sequence length="661" mass="74155">MIEGQNGERDEQQEFVDVSLTLGSPEVVEISEDESREEIQRRLDQFENRNQLIIECAKDLPANDVAAITLAVDALSGAAEVVANATSPYQKRINMAKRQRVMKALALVFALEAHVFGGEAVMVNEEFKITEGISEVLENLLASIDRTTEMLGTTANNLSFDRIKNASADWKMDSVEAERMNTADLILLTEQERAGLSDEERIKAEDRFEELYSHYSLTKVDEASKGHFLSGLDIAKMVVADMTSQKGKDDSYDQKSLLTDYLNATDYVRDGKDRMVGPGNCEARTKYLVSILPSLGVSKDHLHVQLFADHVQVLFNAGPDGWYSLEAGGASKMALNDFDGTVILPADVFNTLATGESIEATNTKAIGFDRSEQDAVFNITDSVFSFALPKDLRPKKSFEKYSAQQLHAVMDSSPVSEHPFEVIYTEEVAEKKEVVEQVMEEKDKLVDVVSDEVIMSAIFDPNIFLSDNLSEKGFNYFLQEINGRTNHLRNVFVFDVSSGSSVTEKLKKLPYSILRLEIRSSDRDITNVDLNWVGDNKIDHLRLDNFVQIKLPENAKHDLKSIHINNPLPKESLDHGNELYVFLKDLQKSYPKLEDVFLRMEDFDRYSGNLAAWLKTLTKPSEKNPEGFMLYIGYGNDGAAVIFDKGQVEWVAPQGSKKTYP</sequence>
<dbReference type="Proteomes" id="UP000228528">
    <property type="component" value="Unassembled WGS sequence"/>
</dbReference>
<proteinExistence type="predicted"/>
<accession>A0A2M6P252</accession>
<comment type="caution">
    <text evidence="1">The sequence shown here is derived from an EMBL/GenBank/DDBJ whole genome shotgun (WGS) entry which is preliminary data.</text>
</comment>
<evidence type="ECO:0000313" key="1">
    <source>
        <dbReference type="EMBL" id="PIR77805.1"/>
    </source>
</evidence>
<organism evidence="1 2">
    <name type="scientific">Candidatus Magasanikbacteria bacterium CG10_big_fil_rev_8_21_14_0_10_38_6</name>
    <dbReference type="NCBI Taxonomy" id="1974647"/>
    <lineage>
        <taxon>Bacteria</taxon>
        <taxon>Candidatus Magasanikiibacteriota</taxon>
    </lineage>
</organism>